<feature type="region of interest" description="Disordered" evidence="1">
    <location>
        <begin position="411"/>
        <end position="430"/>
    </location>
</feature>
<feature type="compositionally biased region" description="Low complexity" evidence="1">
    <location>
        <begin position="450"/>
        <end position="472"/>
    </location>
</feature>
<feature type="region of interest" description="Disordered" evidence="1">
    <location>
        <begin position="449"/>
        <end position="472"/>
    </location>
</feature>
<dbReference type="AlphaFoldDB" id="A0A9P1FKF8"/>
<feature type="compositionally biased region" description="Low complexity" evidence="1">
    <location>
        <begin position="170"/>
        <end position="180"/>
    </location>
</feature>
<reference evidence="2" key="1">
    <citation type="submission" date="2022-10" db="EMBL/GenBank/DDBJ databases">
        <authorList>
            <person name="Chen Y."/>
            <person name="Dougan E. K."/>
            <person name="Chan C."/>
            <person name="Rhodes N."/>
            <person name="Thang M."/>
        </authorList>
    </citation>
    <scope>NUCLEOTIDE SEQUENCE</scope>
</reference>
<accession>A0A9P1FKF8</accession>
<dbReference type="EMBL" id="CAMXCT010000366">
    <property type="protein sequence ID" value="CAI3977795.1"/>
    <property type="molecule type" value="Genomic_DNA"/>
</dbReference>
<dbReference type="OrthoDB" id="433388at2759"/>
<evidence type="ECO:0000313" key="4">
    <source>
        <dbReference type="Proteomes" id="UP001152797"/>
    </source>
</evidence>
<proteinExistence type="predicted"/>
<sequence length="508" mass="51101">MAAGQPDRAMLAQRIQGFGNVNPPPLEEETGANMAKKVMGRLGDMVGEEVMLTVEDFKEKGAVGAVKDAVADAGDILIDGVSGIIGWIRGEPPPEEDNEKAEDATKALAYGPNGAAYGISQASPTGGINAVWVMPEEADPAALAQLASQQGVRSVNDPRVPKNIQPYQPPAGSASSKAPPSYNPMQVPGGPVIAPYTPAPGGPAPRPPPFVPGGNLGGPGASRWGPAGYAPGVPGSAPGSSTSSATTGAKGLVDRISKGDVLVGPDVAKRLVSQCNHAKTTAKQLAEMICERSRRLYLGLDGDPSEADASLARLLHFTDVLKQTDSSEFAKTAVEEIKKGVAEEFMSLRSSAKHKDTVTPMLQRLGFLSGAAATETDLLGGAATQAQEVDLLGGESASGAVSAPDLLGAMDSAPAASPTPVDTLDPLASGTSSASQGLLGISLDAPPAPSAASAASAASGPAPAPTPAVTAAGAKTGTLGAGAVLPKDSEKEDIFGFVGAEMSKANKK</sequence>
<gene>
    <name evidence="2" type="ORF">C1SCF055_LOCUS5910</name>
</gene>
<dbReference type="EMBL" id="CAMXCT030000366">
    <property type="protein sequence ID" value="CAL4765107.1"/>
    <property type="molecule type" value="Genomic_DNA"/>
</dbReference>
<reference evidence="3" key="2">
    <citation type="submission" date="2024-04" db="EMBL/GenBank/DDBJ databases">
        <authorList>
            <person name="Chen Y."/>
            <person name="Shah S."/>
            <person name="Dougan E. K."/>
            <person name="Thang M."/>
            <person name="Chan C."/>
        </authorList>
    </citation>
    <scope>NUCLEOTIDE SEQUENCE [LARGE SCALE GENOMIC DNA]</scope>
</reference>
<feature type="compositionally biased region" description="Low complexity" evidence="1">
    <location>
        <begin position="225"/>
        <end position="248"/>
    </location>
</feature>
<protein>
    <submittedName>
        <fullName evidence="2">Uncharacterized protein</fullName>
    </submittedName>
</protein>
<comment type="caution">
    <text evidence="2">The sequence shown here is derived from an EMBL/GenBank/DDBJ whole genome shotgun (WGS) entry which is preliminary data.</text>
</comment>
<evidence type="ECO:0000313" key="3">
    <source>
        <dbReference type="EMBL" id="CAL1131170.1"/>
    </source>
</evidence>
<keyword evidence="4" id="KW-1185">Reference proteome</keyword>
<evidence type="ECO:0000256" key="1">
    <source>
        <dbReference type="SAM" id="MobiDB-lite"/>
    </source>
</evidence>
<dbReference type="Proteomes" id="UP001152797">
    <property type="component" value="Unassembled WGS sequence"/>
</dbReference>
<name>A0A9P1FKF8_9DINO</name>
<feature type="region of interest" description="Disordered" evidence="1">
    <location>
        <begin position="153"/>
        <end position="190"/>
    </location>
</feature>
<organism evidence="2">
    <name type="scientific">Cladocopium goreaui</name>
    <dbReference type="NCBI Taxonomy" id="2562237"/>
    <lineage>
        <taxon>Eukaryota</taxon>
        <taxon>Sar</taxon>
        <taxon>Alveolata</taxon>
        <taxon>Dinophyceae</taxon>
        <taxon>Suessiales</taxon>
        <taxon>Symbiodiniaceae</taxon>
        <taxon>Cladocopium</taxon>
    </lineage>
</organism>
<feature type="region of interest" description="Disordered" evidence="1">
    <location>
        <begin position="216"/>
        <end position="248"/>
    </location>
</feature>
<evidence type="ECO:0000313" key="2">
    <source>
        <dbReference type="EMBL" id="CAI3977795.1"/>
    </source>
</evidence>
<dbReference type="EMBL" id="CAMXCT020000366">
    <property type="protein sequence ID" value="CAL1131170.1"/>
    <property type="molecule type" value="Genomic_DNA"/>
</dbReference>